<feature type="region of interest" description="Disordered" evidence="9">
    <location>
        <begin position="778"/>
        <end position="801"/>
    </location>
</feature>
<dbReference type="CDD" id="cd03244">
    <property type="entry name" value="ABCC_MRP_domain2"/>
    <property type="match status" value="1"/>
</dbReference>
<organism evidence="13 14">
    <name type="scientific">Rickenella mellea</name>
    <dbReference type="NCBI Taxonomy" id="50990"/>
    <lineage>
        <taxon>Eukaryota</taxon>
        <taxon>Fungi</taxon>
        <taxon>Dikarya</taxon>
        <taxon>Basidiomycota</taxon>
        <taxon>Agaricomycotina</taxon>
        <taxon>Agaricomycetes</taxon>
        <taxon>Hymenochaetales</taxon>
        <taxon>Rickenellaceae</taxon>
        <taxon>Rickenella</taxon>
    </lineage>
</organism>
<dbReference type="VEuPathDB" id="FungiDB:BD410DRAFT_575873"/>
<keyword evidence="14" id="KW-1185">Reference proteome</keyword>
<dbReference type="OrthoDB" id="6500128at2759"/>
<gene>
    <name evidence="13" type="ORF">BD410DRAFT_575873</name>
</gene>
<feature type="compositionally biased region" description="Basic and acidic residues" evidence="9">
    <location>
        <begin position="99"/>
        <end position="119"/>
    </location>
</feature>
<evidence type="ECO:0000256" key="4">
    <source>
        <dbReference type="ARBA" id="ARBA00022692"/>
    </source>
</evidence>
<feature type="domain" description="ABC transporter" evidence="11">
    <location>
        <begin position="1149"/>
        <end position="1390"/>
    </location>
</feature>
<keyword evidence="8 10" id="KW-0472">Membrane</keyword>
<evidence type="ECO:0000256" key="10">
    <source>
        <dbReference type="SAM" id="Phobius"/>
    </source>
</evidence>
<dbReference type="InterPro" id="IPR050173">
    <property type="entry name" value="ABC_transporter_C-like"/>
</dbReference>
<feature type="compositionally biased region" description="Basic and acidic residues" evidence="9">
    <location>
        <begin position="135"/>
        <end position="154"/>
    </location>
</feature>
<dbReference type="InterPro" id="IPR011527">
    <property type="entry name" value="ABC1_TM_dom"/>
</dbReference>
<dbReference type="FunFam" id="1.20.1560.10:FF:000010">
    <property type="entry name" value="Multidrug resistance-associated ABC transporter"/>
    <property type="match status" value="1"/>
</dbReference>
<dbReference type="Gene3D" id="1.20.1560.10">
    <property type="entry name" value="ABC transporter type 1, transmembrane domain"/>
    <property type="match status" value="2"/>
</dbReference>
<dbReference type="SUPFAM" id="SSF90123">
    <property type="entry name" value="ABC transporter transmembrane region"/>
    <property type="match status" value="2"/>
</dbReference>
<feature type="compositionally biased region" description="Polar residues" evidence="9">
    <location>
        <begin position="124"/>
        <end position="134"/>
    </location>
</feature>
<evidence type="ECO:0000256" key="7">
    <source>
        <dbReference type="ARBA" id="ARBA00022989"/>
    </source>
</evidence>
<dbReference type="InterPro" id="IPR017871">
    <property type="entry name" value="ABC_transporter-like_CS"/>
</dbReference>
<dbReference type="EMBL" id="ML170162">
    <property type="protein sequence ID" value="TDL26292.1"/>
    <property type="molecule type" value="Genomic_DNA"/>
</dbReference>
<dbReference type="InterPro" id="IPR003593">
    <property type="entry name" value="AAA+_ATPase"/>
</dbReference>
<evidence type="ECO:0000256" key="5">
    <source>
        <dbReference type="ARBA" id="ARBA00022741"/>
    </source>
</evidence>
<dbReference type="FunFam" id="3.40.50.300:FF:000997">
    <property type="entry name" value="Multidrug resistance-associated protein 1"/>
    <property type="match status" value="1"/>
</dbReference>
<keyword evidence="5" id="KW-0547">Nucleotide-binding</keyword>
<reference evidence="13 14" key="1">
    <citation type="submission" date="2018-06" db="EMBL/GenBank/DDBJ databases">
        <title>A transcriptomic atlas of mushroom development highlights an independent origin of complex multicellularity.</title>
        <authorList>
            <consortium name="DOE Joint Genome Institute"/>
            <person name="Krizsan K."/>
            <person name="Almasi E."/>
            <person name="Merenyi Z."/>
            <person name="Sahu N."/>
            <person name="Viragh M."/>
            <person name="Koszo T."/>
            <person name="Mondo S."/>
            <person name="Kiss B."/>
            <person name="Balint B."/>
            <person name="Kues U."/>
            <person name="Barry K."/>
            <person name="Hegedus J.C."/>
            <person name="Henrissat B."/>
            <person name="Johnson J."/>
            <person name="Lipzen A."/>
            <person name="Ohm R."/>
            <person name="Nagy I."/>
            <person name="Pangilinan J."/>
            <person name="Yan J."/>
            <person name="Xiong Y."/>
            <person name="Grigoriev I.V."/>
            <person name="Hibbett D.S."/>
            <person name="Nagy L.G."/>
        </authorList>
    </citation>
    <scope>NUCLEOTIDE SEQUENCE [LARGE SCALE GENOMIC DNA]</scope>
    <source>
        <strain evidence="13 14">SZMC22713</strain>
    </source>
</reference>
<protein>
    <submittedName>
        <fullName evidence="13">Multidrug resistance-associated ABC transporter</fullName>
    </submittedName>
</protein>
<sequence length="1415" mass="156558">MRNLNPFKPPPAPSAFAQGKAVPDEHASILSRIVFEWLSPFLYVGFTRPLEKDDLWELPPHRLTHNLTDVLERNFYLHNPANIPPPLTRSTDPQPSSNEKGKDIETKDTEKDSKDKEQPGHGATRSTDAQPSQNEESKDTETKDPDKDTKDKGQPGHGTALVKAFHRTFFRKFWFAGICKVASDTLNTCAPLVNRALLTWLVEAYVYHRAPSAVSKPRGVGYGIGLAFALFAMQEIASLLQNYYMFSTMTIGMSVRSSVIGMIVRKSLRLSARARSEHSVGQITTMVSTDSTRLDLASGFVHNLWVAPIQLTIGIALLIHNLGYSALVGLGVMIFGFPLQALVVAVLFAQVNKGIKITDKRVRLTTEILQGIRLIKLYAWEAFYVHQINIFRKREIKTFRIASLAIAVLISSMTIVPTLATVLSFITYALTKHPLNPAIIFSSLQLFNIIRQPLVFLPFVLSIVVDASVALKRVSTFLVAEELEEPYPIEMTSTYAVDADGDFTWETTSKDIKPVTKEDTPTTGFSAKKSKKGEKIKKGDEVLPVTNEPTEEKKEPEEPPFALKGVRLQIPKGSFVAFVGRVGCGKSSVLQALIGEMRRTRGNITFGGSISYVPQTAWIMNATLRENVLFGLPYDENLYDKVIRACCLVQDMDMLPHRDQTEIGEKGINLSGGQKARVSLARVAYSGADIVLLDDPLSAVDAHVGQAILEGCLLNGPLANRTRVLVTHALHPLLNADHIFVMDNGLIVEQGSYMELMQNGQIFARLIEEWGNSDNKSLAANSKKMGARPSPEADIQNKYEDSQPDLMQEEERYTGAVSFMVYRKYLKYAGGISWAPFILFLLTCYQASQVANNLFLGYWTEGSIKGFSQGDYMAVYAGLGVALGLFACFTSYAFCLAGLVASLNLFNAALEGVLRSPVSFFDTTPMGRITSRLSKDQGTMDTELAMTMFGFLSTFSGVIGTIGLVFYVFPRLGIIFIPIGILYYIVSIFYRRSSVETKRLDSLMRSALYASFSETLTGRSTVRASREQDRFIKNAEGSLDLENRAYFMTIAIQRWLSVRLDLFGNILILGVAIFAAVFRNTVNPSKIGVVLSHTLGITQVLSEVVSEFAQNEQNMNSVERILVYAELTRESALTTPNDPPPSWPERGDVKFSDVTLSYREGLPAVLKGVSFQVLPGEKVGIVGRTGAGKSSLLQALFRMVEISDGKILIDGVDIRTIGLDVLRRRLAVVPQDSTLLLGSLRENLDPEGARTDAEIISALQRSWLLPQDGASPDPTAEAKFSLDTTVSDEGSNFSAGEKQLLSLCRALLKDSQIIVLDEATSSIDIETDSKLQRTIQKEFSNRTLLCIAHRLNTIVYYDRVLVMDAGQVEEFDTPLNLFDREDSIFQSLCDEAGLSRSDIVRIRMGFEESGHITTE</sequence>
<dbReference type="Gene3D" id="3.40.50.300">
    <property type="entry name" value="P-loop containing nucleotide triphosphate hydrolases"/>
    <property type="match status" value="2"/>
</dbReference>
<evidence type="ECO:0000256" key="2">
    <source>
        <dbReference type="ARBA" id="ARBA00009726"/>
    </source>
</evidence>
<comment type="subcellular location">
    <subcellularLocation>
        <location evidence="1">Membrane</location>
        <topology evidence="1">Multi-pass membrane protein</topology>
    </subcellularLocation>
</comment>
<evidence type="ECO:0000256" key="3">
    <source>
        <dbReference type="ARBA" id="ARBA00022448"/>
    </source>
</evidence>
<dbReference type="GO" id="GO:0140359">
    <property type="term" value="F:ABC-type transporter activity"/>
    <property type="evidence" value="ECO:0007669"/>
    <property type="project" value="InterPro"/>
</dbReference>
<dbReference type="InterPro" id="IPR036640">
    <property type="entry name" value="ABC1_TM_sf"/>
</dbReference>
<dbReference type="CDD" id="cd18597">
    <property type="entry name" value="ABC_6TM_YOR1_D1_like"/>
    <property type="match status" value="1"/>
</dbReference>
<feature type="transmembrane region" description="Helical" evidence="10">
    <location>
        <begin position="401"/>
        <end position="430"/>
    </location>
</feature>
<accession>A0A4Y7QGQ5</accession>
<dbReference type="Pfam" id="PF00005">
    <property type="entry name" value="ABC_tran"/>
    <property type="match status" value="2"/>
</dbReference>
<keyword evidence="7 10" id="KW-1133">Transmembrane helix</keyword>
<dbReference type="Pfam" id="PF00664">
    <property type="entry name" value="ABC_membrane"/>
    <property type="match status" value="2"/>
</dbReference>
<dbReference type="PROSITE" id="PS50893">
    <property type="entry name" value="ABC_TRANSPORTER_2"/>
    <property type="match status" value="2"/>
</dbReference>
<evidence type="ECO:0000256" key="1">
    <source>
        <dbReference type="ARBA" id="ARBA00004141"/>
    </source>
</evidence>
<dbReference type="InterPro" id="IPR027417">
    <property type="entry name" value="P-loop_NTPase"/>
</dbReference>
<name>A0A4Y7QGQ5_9AGAM</name>
<dbReference type="GO" id="GO:0016887">
    <property type="term" value="F:ATP hydrolysis activity"/>
    <property type="evidence" value="ECO:0007669"/>
    <property type="project" value="InterPro"/>
</dbReference>
<feature type="compositionally biased region" description="Polar residues" evidence="9">
    <location>
        <begin position="88"/>
        <end position="98"/>
    </location>
</feature>
<keyword evidence="3" id="KW-0813">Transport</keyword>
<dbReference type="FunFam" id="1.20.1560.10:FF:000006">
    <property type="entry name" value="ATP-binding cassette, sub-family C (CFTR/MRP), member 9"/>
    <property type="match status" value="1"/>
</dbReference>
<feature type="transmembrane region" description="Helical" evidence="10">
    <location>
        <begin position="326"/>
        <end position="351"/>
    </location>
</feature>
<evidence type="ECO:0000313" key="13">
    <source>
        <dbReference type="EMBL" id="TDL26292.1"/>
    </source>
</evidence>
<dbReference type="PANTHER" id="PTHR24223">
    <property type="entry name" value="ATP-BINDING CASSETTE SUB-FAMILY C"/>
    <property type="match status" value="1"/>
</dbReference>
<feature type="transmembrane region" description="Helical" evidence="10">
    <location>
        <begin position="219"/>
        <end position="237"/>
    </location>
</feature>
<dbReference type="Proteomes" id="UP000294933">
    <property type="component" value="Unassembled WGS sequence"/>
</dbReference>
<feature type="transmembrane region" description="Helical" evidence="10">
    <location>
        <begin position="972"/>
        <end position="990"/>
    </location>
</feature>
<feature type="transmembrane region" description="Helical" evidence="10">
    <location>
        <begin position="300"/>
        <end position="320"/>
    </location>
</feature>
<dbReference type="SMART" id="SM00382">
    <property type="entry name" value="AAA"/>
    <property type="match status" value="2"/>
</dbReference>
<dbReference type="STRING" id="50990.A0A4Y7QGQ5"/>
<comment type="similarity">
    <text evidence="2">Belongs to the ABC transporter superfamily. ABCC family. Conjugate transporter (TC 3.A.1.208) subfamily.</text>
</comment>
<dbReference type="PANTHER" id="PTHR24223:SF456">
    <property type="entry name" value="MULTIDRUG RESISTANCE-ASSOCIATED PROTEIN LETHAL(2)03659"/>
    <property type="match status" value="1"/>
</dbReference>
<evidence type="ECO:0000256" key="6">
    <source>
        <dbReference type="ARBA" id="ARBA00022840"/>
    </source>
</evidence>
<feature type="domain" description="ABC transmembrane type-1" evidence="12">
    <location>
        <begin position="174"/>
        <end position="466"/>
    </location>
</feature>
<dbReference type="FunFam" id="3.40.50.300:FF:000565">
    <property type="entry name" value="ABC bile acid transporter"/>
    <property type="match status" value="1"/>
</dbReference>
<proteinExistence type="inferred from homology"/>
<evidence type="ECO:0000313" key="14">
    <source>
        <dbReference type="Proteomes" id="UP000294933"/>
    </source>
</evidence>
<dbReference type="PROSITE" id="PS50929">
    <property type="entry name" value="ABC_TM1F"/>
    <property type="match status" value="2"/>
</dbReference>
<feature type="transmembrane region" description="Helical" evidence="10">
    <location>
        <begin position="828"/>
        <end position="848"/>
    </location>
</feature>
<feature type="transmembrane region" description="Helical" evidence="10">
    <location>
        <begin position="873"/>
        <end position="906"/>
    </location>
</feature>
<evidence type="ECO:0000256" key="9">
    <source>
        <dbReference type="SAM" id="MobiDB-lite"/>
    </source>
</evidence>
<feature type="domain" description="ABC transporter" evidence="11">
    <location>
        <begin position="545"/>
        <end position="769"/>
    </location>
</feature>
<keyword evidence="4 10" id="KW-0812">Transmembrane</keyword>
<feature type="region of interest" description="Disordered" evidence="9">
    <location>
        <begin position="514"/>
        <end position="559"/>
    </location>
</feature>
<feature type="transmembrane region" description="Helical" evidence="10">
    <location>
        <begin position="944"/>
        <end position="966"/>
    </location>
</feature>
<dbReference type="InterPro" id="IPR003439">
    <property type="entry name" value="ABC_transporter-like_ATP-bd"/>
</dbReference>
<feature type="region of interest" description="Disordered" evidence="9">
    <location>
        <begin position="80"/>
        <end position="158"/>
    </location>
</feature>
<evidence type="ECO:0000256" key="8">
    <source>
        <dbReference type="ARBA" id="ARBA00023136"/>
    </source>
</evidence>
<dbReference type="SUPFAM" id="SSF52540">
    <property type="entry name" value="P-loop containing nucleoside triphosphate hydrolases"/>
    <property type="match status" value="2"/>
</dbReference>
<evidence type="ECO:0000259" key="12">
    <source>
        <dbReference type="PROSITE" id="PS50929"/>
    </source>
</evidence>
<dbReference type="GO" id="GO:0005524">
    <property type="term" value="F:ATP binding"/>
    <property type="evidence" value="ECO:0007669"/>
    <property type="project" value="UniProtKB-KW"/>
</dbReference>
<keyword evidence="6" id="KW-0067">ATP-binding</keyword>
<dbReference type="PROSITE" id="PS00211">
    <property type="entry name" value="ABC_TRANSPORTER_1"/>
    <property type="match status" value="2"/>
</dbReference>
<dbReference type="GO" id="GO:0016020">
    <property type="term" value="C:membrane"/>
    <property type="evidence" value="ECO:0007669"/>
    <property type="project" value="UniProtKB-SubCell"/>
</dbReference>
<dbReference type="CDD" id="cd03250">
    <property type="entry name" value="ABCC_MRP_domain1"/>
    <property type="match status" value="1"/>
</dbReference>
<dbReference type="CDD" id="cd18606">
    <property type="entry name" value="ABC_6TM_YOR1_D2_like"/>
    <property type="match status" value="1"/>
</dbReference>
<feature type="transmembrane region" description="Helical" evidence="10">
    <location>
        <begin position="1058"/>
        <end position="1078"/>
    </location>
</feature>
<evidence type="ECO:0000259" key="11">
    <source>
        <dbReference type="PROSITE" id="PS50893"/>
    </source>
</evidence>
<feature type="transmembrane region" description="Helical" evidence="10">
    <location>
        <begin position="450"/>
        <end position="471"/>
    </location>
</feature>
<feature type="domain" description="ABC transmembrane type-1" evidence="12">
    <location>
        <begin position="837"/>
        <end position="1110"/>
    </location>
</feature>